<keyword evidence="2" id="KW-0489">Methyltransferase</keyword>
<dbReference type="Gene3D" id="3.40.50.150">
    <property type="entry name" value="Vaccinia Virus protein VP39"/>
    <property type="match status" value="1"/>
</dbReference>
<dbReference type="GO" id="GO:0005739">
    <property type="term" value="C:mitochondrion"/>
    <property type="evidence" value="ECO:0007669"/>
    <property type="project" value="TreeGrafter"/>
</dbReference>
<protein>
    <recommendedName>
        <fullName evidence="1">tRNA (adenine(58)-N(1))-methyltransferase</fullName>
        <ecNumber evidence="1">2.1.1.220</ecNumber>
    </recommendedName>
</protein>
<evidence type="ECO:0000256" key="3">
    <source>
        <dbReference type="ARBA" id="ARBA00022679"/>
    </source>
</evidence>
<dbReference type="FunFam" id="3.10.330.20:FF:000003">
    <property type="entry name" value="tRNA (Adenine(58)-N(1))-methyltransferase, mitochondrial isoform X1"/>
    <property type="match status" value="1"/>
</dbReference>
<feature type="region of interest" description="Disordered" evidence="7">
    <location>
        <begin position="508"/>
        <end position="556"/>
    </location>
</feature>
<feature type="compositionally biased region" description="Basic and acidic residues" evidence="7">
    <location>
        <begin position="191"/>
        <end position="209"/>
    </location>
</feature>
<comment type="catalytic activity">
    <reaction evidence="6">
        <text>an adenosine in mRNA + S-adenosyl-L-methionine = an N(1)-methyladenosine in mRNA + S-adenosyl-L-homocysteine + H(+)</text>
        <dbReference type="Rhea" id="RHEA:55392"/>
        <dbReference type="Rhea" id="RHEA-COMP:12414"/>
        <dbReference type="Rhea" id="RHEA-COMP:12415"/>
        <dbReference type="ChEBI" id="CHEBI:15378"/>
        <dbReference type="ChEBI" id="CHEBI:57856"/>
        <dbReference type="ChEBI" id="CHEBI:59789"/>
        <dbReference type="ChEBI" id="CHEBI:74411"/>
        <dbReference type="ChEBI" id="CHEBI:74491"/>
    </reaction>
</comment>
<dbReference type="InterPro" id="IPR049470">
    <property type="entry name" value="TRM61_C"/>
</dbReference>
<dbReference type="Proteomes" id="UP001356427">
    <property type="component" value="Unassembled WGS sequence"/>
</dbReference>
<keyword evidence="5" id="KW-0819">tRNA processing</keyword>
<evidence type="ECO:0000313" key="11">
    <source>
        <dbReference type="Proteomes" id="UP001356427"/>
    </source>
</evidence>
<dbReference type="GO" id="GO:0031515">
    <property type="term" value="C:tRNA (m1A) methyltransferase complex"/>
    <property type="evidence" value="ECO:0007669"/>
    <property type="project" value="InterPro"/>
</dbReference>
<keyword evidence="11" id="KW-1185">Reference proteome</keyword>
<sequence length="573" mass="64136">MPDFDDKISPQEEPPLHLPVQVSTAQRMATSIVRSNREGPKRPDFSNLGGSLLTQRLVRICVTCIGQQGYRQLHPKSQLPRCTLYIRSFGTDPKGEKGENENGSKTTDNPDSSPQTLTPMHTLGRSLFGKRRPLSPLERINRLLPQDSIAPEVLQLREENQEVEQRESDGVGVQKDHKTHSSQGEVESAEQEVHIGHDTVRAREEKEEGTVIDNTVLEPNGCPILREGTKSSQEEGYVTPMTPTLLPGEHLLTFGELLLAEYRKKGRVEFRKMFQLQDGQRLQSSWGTIGHSDIAGRHAGDFIRTIHGTPILIRRPNLEEYVLYMKRGPAIAYPKDASTMLMMMDVTEGDCVLESGSGSGAMSLFLSRAVGSKGSVMSVEIREDHHRRAVLNYNRWRSSWILRRGEEWPDNVQFLNADLQGASLLLAGRGFHSIALDMVSPHLVLPTVTPHLHPGAVCAVYLANITQVIDLLEGLRWSALPMLCERIIEVQLRDWLLAPAIQKDGRFCRRKAPPSARSQEEEEKGENDKSDEKKEYTSSPEPAPYGSVPYIARPHPEQASHTAFLVKLRKSQG</sequence>
<feature type="compositionally biased region" description="Basic and acidic residues" evidence="7">
    <location>
        <begin position="159"/>
        <end position="169"/>
    </location>
</feature>
<dbReference type="InterPro" id="IPR014816">
    <property type="entry name" value="tRNA_MeTrfase_Gcd14"/>
</dbReference>
<evidence type="ECO:0000259" key="9">
    <source>
        <dbReference type="Pfam" id="PF21985"/>
    </source>
</evidence>
<accession>A0AAN8LCL5</accession>
<dbReference type="GO" id="GO:0160107">
    <property type="term" value="F:tRNA (adenine(58)-N1)-methyltransferase activity"/>
    <property type="evidence" value="ECO:0007669"/>
    <property type="project" value="UniProtKB-EC"/>
</dbReference>
<feature type="compositionally biased region" description="Basic and acidic residues" evidence="7">
    <location>
        <begin position="526"/>
        <end position="536"/>
    </location>
</feature>
<proteinExistence type="predicted"/>
<dbReference type="PROSITE" id="PS51620">
    <property type="entry name" value="SAM_TRM61"/>
    <property type="match status" value="1"/>
</dbReference>
<feature type="domain" description="TR61B FKBP-like" evidence="9">
    <location>
        <begin position="254"/>
        <end position="308"/>
    </location>
</feature>
<reference evidence="10 11" key="1">
    <citation type="submission" date="2021-04" db="EMBL/GenBank/DDBJ databases">
        <authorList>
            <person name="De Guttry C."/>
            <person name="Zahm M."/>
            <person name="Klopp C."/>
            <person name="Cabau C."/>
            <person name="Louis A."/>
            <person name="Berthelot C."/>
            <person name="Parey E."/>
            <person name="Roest Crollius H."/>
            <person name="Montfort J."/>
            <person name="Robinson-Rechavi M."/>
            <person name="Bucao C."/>
            <person name="Bouchez O."/>
            <person name="Gislard M."/>
            <person name="Lluch J."/>
            <person name="Milhes M."/>
            <person name="Lampietro C."/>
            <person name="Lopez Roques C."/>
            <person name="Donnadieu C."/>
            <person name="Braasch I."/>
            <person name="Desvignes T."/>
            <person name="Postlethwait J."/>
            <person name="Bobe J."/>
            <person name="Wedekind C."/>
            <person name="Guiguen Y."/>
        </authorList>
    </citation>
    <scope>NUCLEOTIDE SEQUENCE [LARGE SCALE GENOMIC DNA]</scope>
    <source>
        <strain evidence="10">Cs_M1</strain>
        <tissue evidence="10">Blood</tissue>
    </source>
</reference>
<feature type="compositionally biased region" description="Polar residues" evidence="7">
    <location>
        <begin position="103"/>
        <end position="119"/>
    </location>
</feature>
<dbReference type="Pfam" id="PF21985">
    <property type="entry name" value="TR61B_FKBP-like"/>
    <property type="match status" value="1"/>
</dbReference>
<keyword evidence="3" id="KW-0808">Transferase</keyword>
<name>A0AAN8LCL5_9TELE</name>
<comment type="caution">
    <text evidence="10">The sequence shown here is derived from an EMBL/GenBank/DDBJ whole genome shotgun (WGS) entry which is preliminary data.</text>
</comment>
<feature type="region of interest" description="Disordered" evidence="7">
    <location>
        <begin position="159"/>
        <end position="235"/>
    </location>
</feature>
<dbReference type="Pfam" id="PF08704">
    <property type="entry name" value="GCD14"/>
    <property type="match status" value="1"/>
</dbReference>
<gene>
    <name evidence="10" type="ORF">J4Q44_G00227980</name>
</gene>
<dbReference type="InterPro" id="IPR054151">
    <property type="entry name" value="TR61B_FKBP-like"/>
</dbReference>
<feature type="region of interest" description="Disordered" evidence="7">
    <location>
        <begin position="90"/>
        <end position="130"/>
    </location>
</feature>
<dbReference type="PANTHER" id="PTHR12133:SF1">
    <property type="entry name" value="TRNA (ADENINE(58)-N(1))-METHYLTRANSFERASE, MITOCHONDRIAL"/>
    <property type="match status" value="1"/>
</dbReference>
<keyword evidence="4" id="KW-0949">S-adenosyl-L-methionine</keyword>
<dbReference type="InterPro" id="IPR029063">
    <property type="entry name" value="SAM-dependent_MTases_sf"/>
</dbReference>
<dbReference type="AlphaFoldDB" id="A0AAN8LCL5"/>
<dbReference type="EMBL" id="JAGTTL010000020">
    <property type="protein sequence ID" value="KAK6307650.1"/>
    <property type="molecule type" value="Genomic_DNA"/>
</dbReference>
<dbReference type="EC" id="2.1.1.220" evidence="1"/>
<dbReference type="Gene3D" id="3.10.330.20">
    <property type="match status" value="1"/>
</dbReference>
<evidence type="ECO:0000256" key="2">
    <source>
        <dbReference type="ARBA" id="ARBA00022603"/>
    </source>
</evidence>
<feature type="compositionally biased region" description="Basic and acidic residues" evidence="7">
    <location>
        <begin position="93"/>
        <end position="102"/>
    </location>
</feature>
<dbReference type="SUPFAM" id="SSF53335">
    <property type="entry name" value="S-adenosyl-L-methionine-dependent methyltransferases"/>
    <property type="match status" value="1"/>
</dbReference>
<dbReference type="FunFam" id="3.40.50.150:FF:000181">
    <property type="entry name" value="tRNA (Adenine(58)-N(1))-methyltransferase, mitochondrial isoform X4"/>
    <property type="match status" value="1"/>
</dbReference>
<organism evidence="10 11">
    <name type="scientific">Coregonus suidteri</name>
    <dbReference type="NCBI Taxonomy" id="861788"/>
    <lineage>
        <taxon>Eukaryota</taxon>
        <taxon>Metazoa</taxon>
        <taxon>Chordata</taxon>
        <taxon>Craniata</taxon>
        <taxon>Vertebrata</taxon>
        <taxon>Euteleostomi</taxon>
        <taxon>Actinopterygii</taxon>
        <taxon>Neopterygii</taxon>
        <taxon>Teleostei</taxon>
        <taxon>Protacanthopterygii</taxon>
        <taxon>Salmoniformes</taxon>
        <taxon>Salmonidae</taxon>
        <taxon>Coregoninae</taxon>
        <taxon>Coregonus</taxon>
    </lineage>
</organism>
<evidence type="ECO:0000256" key="1">
    <source>
        <dbReference type="ARBA" id="ARBA00012796"/>
    </source>
</evidence>
<feature type="domain" description="tRNA (adenine(58)-N(1))-methyltransferase catalytic subunit TRM61 C-terminal" evidence="8">
    <location>
        <begin position="325"/>
        <end position="566"/>
    </location>
</feature>
<evidence type="ECO:0000259" key="8">
    <source>
        <dbReference type="Pfam" id="PF08704"/>
    </source>
</evidence>
<evidence type="ECO:0000256" key="6">
    <source>
        <dbReference type="ARBA" id="ARBA00048481"/>
    </source>
</evidence>
<dbReference type="GO" id="GO:0030488">
    <property type="term" value="P:tRNA methylation"/>
    <property type="evidence" value="ECO:0007669"/>
    <property type="project" value="InterPro"/>
</dbReference>
<dbReference type="PANTHER" id="PTHR12133">
    <property type="entry name" value="TRNA (ADENINE(58)-N(1))-METHYLTRANSFERASE"/>
    <property type="match status" value="1"/>
</dbReference>
<evidence type="ECO:0000256" key="4">
    <source>
        <dbReference type="ARBA" id="ARBA00022691"/>
    </source>
</evidence>
<evidence type="ECO:0000313" key="10">
    <source>
        <dbReference type="EMBL" id="KAK6307650.1"/>
    </source>
</evidence>
<evidence type="ECO:0000256" key="7">
    <source>
        <dbReference type="SAM" id="MobiDB-lite"/>
    </source>
</evidence>
<evidence type="ECO:0000256" key="5">
    <source>
        <dbReference type="ARBA" id="ARBA00022694"/>
    </source>
</evidence>